<keyword evidence="2" id="KW-0732">Signal</keyword>
<feature type="coiled-coil region" evidence="1">
    <location>
        <begin position="141"/>
        <end position="168"/>
    </location>
</feature>
<evidence type="ECO:0000256" key="2">
    <source>
        <dbReference type="SAM" id="SignalP"/>
    </source>
</evidence>
<feature type="chain" id="PRO_5038660334" description="Lipoprotein" evidence="2">
    <location>
        <begin position="22"/>
        <end position="175"/>
    </location>
</feature>
<sequence>MKKERSWVALLLVMGFLVACSNPESSSGVDPADEFEKYKTEGIEPLYDRSLELAEMGGHFNSIISETENARTYMIDEMIPYAEQTKKLAEKLQDELVHEEIKDLNSVTIDQLDMIIRSFNKQVEFLELHIPPVSDESFAKSEEVYAEVMNLQEQIDEKTEVYNIKLEELEFKYGS</sequence>
<comment type="caution">
    <text evidence="3">The sequence shown here is derived from an EMBL/GenBank/DDBJ whole genome shotgun (WGS) entry which is preliminary data.</text>
</comment>
<accession>M7NCQ5</accession>
<dbReference type="Proteomes" id="UP000011919">
    <property type="component" value="Unassembled WGS sequence"/>
</dbReference>
<dbReference type="PROSITE" id="PS51257">
    <property type="entry name" value="PROKAR_LIPOPROTEIN"/>
    <property type="match status" value="1"/>
</dbReference>
<dbReference type="OrthoDB" id="2452601at2"/>
<keyword evidence="4" id="KW-1185">Reference proteome</keyword>
<evidence type="ECO:0000313" key="4">
    <source>
        <dbReference type="Proteomes" id="UP000011919"/>
    </source>
</evidence>
<dbReference type="RefSeq" id="WP_008301427.1">
    <property type="nucleotide sequence ID" value="NZ_AOFT01000026.1"/>
</dbReference>
<dbReference type="AlphaFoldDB" id="M7NCQ5"/>
<feature type="signal peptide" evidence="2">
    <location>
        <begin position="1"/>
        <end position="21"/>
    </location>
</feature>
<organism evidence="3 4">
    <name type="scientific">Bhargavaea cecembensis DSE10</name>
    <dbReference type="NCBI Taxonomy" id="1235279"/>
    <lineage>
        <taxon>Bacteria</taxon>
        <taxon>Bacillati</taxon>
        <taxon>Bacillota</taxon>
        <taxon>Bacilli</taxon>
        <taxon>Bacillales</taxon>
        <taxon>Caryophanaceae</taxon>
        <taxon>Bhargavaea</taxon>
    </lineage>
</organism>
<dbReference type="STRING" id="1235279.C772_03112"/>
<name>M7NCQ5_9BACL</name>
<proteinExistence type="predicted"/>
<protein>
    <recommendedName>
        <fullName evidence="5">Lipoprotein</fullName>
    </recommendedName>
</protein>
<gene>
    <name evidence="3" type="ORF">C772_03112</name>
</gene>
<evidence type="ECO:0000256" key="1">
    <source>
        <dbReference type="SAM" id="Coils"/>
    </source>
</evidence>
<reference evidence="3 4" key="1">
    <citation type="journal article" date="2013" name="Genome Announc.">
        <title>Draft Genome Sequence of Bhargavaea cecembensis Strain DSE10T, Isolated from a Deep-Sea Sediment Sample Collected at a Depth of 5,904 m from the Chagos-Laccadive Ridge System in the Indian Ocean.</title>
        <authorList>
            <person name="Shivaji S."/>
            <person name="Ara S."/>
            <person name="Begum Z."/>
            <person name="Ruth M."/>
            <person name="Singh A."/>
            <person name="Kumar Pinnaka A."/>
        </authorList>
    </citation>
    <scope>NUCLEOTIDE SEQUENCE [LARGE SCALE GENOMIC DNA]</scope>
    <source>
        <strain evidence="3 4">DSE10</strain>
    </source>
</reference>
<evidence type="ECO:0000313" key="3">
    <source>
        <dbReference type="EMBL" id="EMR04961.1"/>
    </source>
</evidence>
<keyword evidence="1" id="KW-0175">Coiled coil</keyword>
<evidence type="ECO:0008006" key="5">
    <source>
        <dbReference type="Google" id="ProtNLM"/>
    </source>
</evidence>
<dbReference type="EMBL" id="AOFT01000026">
    <property type="protein sequence ID" value="EMR04961.1"/>
    <property type="molecule type" value="Genomic_DNA"/>
</dbReference>